<name>A0A0F9DP80_9ZZZZ</name>
<gene>
    <name evidence="2" type="ORF">LCGC14_2173530</name>
</gene>
<dbReference type="InterPro" id="IPR002376">
    <property type="entry name" value="Formyl_transf_N"/>
</dbReference>
<dbReference type="InterPro" id="IPR036477">
    <property type="entry name" value="Formyl_transf_N_sf"/>
</dbReference>
<dbReference type="EMBL" id="LAZR01028112">
    <property type="protein sequence ID" value="KKL63593.1"/>
    <property type="molecule type" value="Genomic_DNA"/>
</dbReference>
<reference evidence="2" key="1">
    <citation type="journal article" date="2015" name="Nature">
        <title>Complex archaea that bridge the gap between prokaryotes and eukaryotes.</title>
        <authorList>
            <person name="Spang A."/>
            <person name="Saw J.H."/>
            <person name="Jorgensen S.L."/>
            <person name="Zaremba-Niedzwiedzka K."/>
            <person name="Martijn J."/>
            <person name="Lind A.E."/>
            <person name="van Eijk R."/>
            <person name="Schleper C."/>
            <person name="Guy L."/>
            <person name="Ettema T.J."/>
        </authorList>
    </citation>
    <scope>NUCLEOTIDE SEQUENCE</scope>
</reference>
<feature type="domain" description="Formyl transferase N-terminal" evidence="1">
    <location>
        <begin position="63"/>
        <end position="152"/>
    </location>
</feature>
<dbReference type="Gene3D" id="3.40.50.12230">
    <property type="match status" value="1"/>
</dbReference>
<accession>A0A0F9DP80</accession>
<dbReference type="AlphaFoldDB" id="A0A0F9DP80"/>
<evidence type="ECO:0000313" key="2">
    <source>
        <dbReference type="EMBL" id="KKL63593.1"/>
    </source>
</evidence>
<dbReference type="SUPFAM" id="SSF53328">
    <property type="entry name" value="Formyltransferase"/>
    <property type="match status" value="1"/>
</dbReference>
<dbReference type="PANTHER" id="PTHR11138">
    <property type="entry name" value="METHIONYL-TRNA FORMYLTRANSFERASE"/>
    <property type="match status" value="1"/>
</dbReference>
<dbReference type="GO" id="GO:0004479">
    <property type="term" value="F:methionyl-tRNA formyltransferase activity"/>
    <property type="evidence" value="ECO:0007669"/>
    <property type="project" value="TreeGrafter"/>
</dbReference>
<protein>
    <recommendedName>
        <fullName evidence="1">Formyl transferase N-terminal domain-containing protein</fullName>
    </recommendedName>
</protein>
<organism evidence="2">
    <name type="scientific">marine sediment metagenome</name>
    <dbReference type="NCBI Taxonomy" id="412755"/>
    <lineage>
        <taxon>unclassified sequences</taxon>
        <taxon>metagenomes</taxon>
        <taxon>ecological metagenomes</taxon>
    </lineage>
</organism>
<dbReference type="PANTHER" id="PTHR11138:SF5">
    <property type="entry name" value="METHIONYL-TRNA FORMYLTRANSFERASE, MITOCHONDRIAL"/>
    <property type="match status" value="1"/>
</dbReference>
<proteinExistence type="predicted"/>
<dbReference type="Pfam" id="PF00551">
    <property type="entry name" value="Formyl_trans_N"/>
    <property type="match status" value="1"/>
</dbReference>
<evidence type="ECO:0000259" key="1">
    <source>
        <dbReference type="Pfam" id="PF00551"/>
    </source>
</evidence>
<sequence length="171" mass="18779">MTDVVYFGGKQAGCVGLLTVLSFGCTVKGVVSYDVLMSNLASALGYKVYDTIKHPDVAELLTESDLLVSVHCREIVPQSLLDLPRLGSMNVHPCLYKYKGSDPIQRLLKDGGKIASVGIHRMTAVLDAGEVLTELYVNVEGKKSEEEIYNTLYPYYSLAILESLKRIMKDG</sequence>
<comment type="caution">
    <text evidence="2">The sequence shown here is derived from an EMBL/GenBank/DDBJ whole genome shotgun (WGS) entry which is preliminary data.</text>
</comment>